<evidence type="ECO:0000256" key="1">
    <source>
        <dbReference type="SAM" id="MobiDB-lite"/>
    </source>
</evidence>
<feature type="region of interest" description="Disordered" evidence="1">
    <location>
        <begin position="1"/>
        <end position="26"/>
    </location>
</feature>
<reference evidence="3" key="1">
    <citation type="submission" date="2016-10" db="EMBL/GenBank/DDBJ databases">
        <authorList>
            <person name="Varghese N."/>
            <person name="Submissions S."/>
        </authorList>
    </citation>
    <scope>NUCLEOTIDE SEQUENCE [LARGE SCALE GENOMIC DNA]</scope>
    <source>
        <strain evidence="3">JCM 15604</strain>
    </source>
</reference>
<dbReference type="Proteomes" id="UP000182025">
    <property type="component" value="Unassembled WGS sequence"/>
</dbReference>
<evidence type="ECO:0000313" key="2">
    <source>
        <dbReference type="EMBL" id="SFQ37822.1"/>
    </source>
</evidence>
<dbReference type="EMBL" id="FOXK01000012">
    <property type="protein sequence ID" value="SFQ37822.1"/>
    <property type="molecule type" value="Genomic_DNA"/>
</dbReference>
<accession>A0A1I5Y0P4</accession>
<protein>
    <submittedName>
        <fullName evidence="2">Uncharacterized protein</fullName>
    </submittedName>
</protein>
<dbReference type="RefSeq" id="WP_074918408.1">
    <property type="nucleotide sequence ID" value="NZ_FOXK01000012.1"/>
</dbReference>
<sequence>MFPITPSAPRGDTQPTPHSTSAEAATRPQQILQLPAEPVIEPAEADCFDKTQTPACSPRFANVIYATEEKAFWLLPERAANAIKEAAQRLEQDISPDKSAEDRKKGLDANGLLEHFLEPRLSFFLEGEEQAWMQRFESENRFPNGRYINERRDLLTDPRNLAFHRNKERLDTLNQWLGLYNSAISEAHHQGYDYQDGRLFSPQAVAARNAVQAYLEARNALLEQGELPTYTLQEIAELMQEAKRRYDDAIDCTVNCRAQFRSYQVWKEQQQSAFDYAQYIDAILKAADYGLALPEFALISDEHSGVVSGIESFKEYLGLIDAQRRLEQKMEERYQGWIRASGENLQAPAGLLKAEKQAWSALEDQKLQIRWRAQWVVSNTQPRRHLLWEPEQFEPKPVDRLVKVGFPLREVSLPDTPGQPLRHLSLKVLKSLLKPATKRSASFAGNSSGQQGEDHASSDFSDWLKGMGSIEIKDQEGPWFDAEGWFDVERFYQYVSQRKGYRVDALQDAGTRQEWGERLRQVLFQDDAVRQLRLFDPTPQAQLVRCLTPPQPSIHGGASVDGPSFALHEGVTAGARAHFNVDLARGEIELGKIDLPERSAATDVQATYINYQQQLATMNLGRFSVHLGARAWGYTGVAMMLAAELELSPGNTGYGATLDPVEPAEREANSTSAAGNARTGQVVTGQGAKAQIEDGASASFNLFAGVQVGIKLTGALNWAPPKQLADLRALPAYTDGQAPNDGWLSLARLEGELAAAIGVGAKGEVTLSLDKGCLILRIKAALIAGPGVSGTLAFAVGYEAIIELINLMRRELRENQYHNLEWVEGSAFDFISKLNVLGAVGIDVGMVYMLSLRNADIVMNLYEALTSGGKGGPIAHAIMGYEDQAELERWFVDATPEALGPMLMTLLFRPEAFEAIDFVETQEGVHERVTRYDGAECHLLQQRAIERILGWLVRNAQQTGTLDNARRQFDEACSRMNRFGTKEPQTGQAYCTNRMRMDKFMAEGVMRIGPQGPMGDDLRARYKEHVKILGQLRDSYCRRSDYYGHTFVPGGRATYTGPNE</sequence>
<evidence type="ECO:0000313" key="3">
    <source>
        <dbReference type="Proteomes" id="UP000182025"/>
    </source>
</evidence>
<organism evidence="2 3">
    <name type="scientific">Ectopseudomonas toyotomiensis</name>
    <dbReference type="NCBI Taxonomy" id="554344"/>
    <lineage>
        <taxon>Bacteria</taxon>
        <taxon>Pseudomonadati</taxon>
        <taxon>Pseudomonadota</taxon>
        <taxon>Gammaproteobacteria</taxon>
        <taxon>Pseudomonadales</taxon>
        <taxon>Pseudomonadaceae</taxon>
        <taxon>Ectopseudomonas</taxon>
    </lineage>
</organism>
<feature type="compositionally biased region" description="Polar residues" evidence="1">
    <location>
        <begin position="13"/>
        <end position="26"/>
    </location>
</feature>
<dbReference type="OrthoDB" id="6172510at2"/>
<name>A0A1I5Y0P4_9GAMM</name>
<proteinExistence type="predicted"/>
<keyword evidence="3" id="KW-1185">Reference proteome</keyword>
<dbReference type="AlphaFoldDB" id="A0A1I5Y0P4"/>
<gene>
    <name evidence="2" type="ORF">SAMN05216177_11281</name>
</gene>